<dbReference type="HOGENOM" id="CLU_048613_0_0_1"/>
<feature type="compositionally biased region" description="Acidic residues" evidence="1">
    <location>
        <begin position="72"/>
        <end position="81"/>
    </location>
</feature>
<reference evidence="3" key="1">
    <citation type="journal article" date="2011" name="Proc. Natl. Acad. Sci. U.S.A.">
        <title>Obligate biotrophy features unraveled by the genomic analysis of rust fungi.</title>
        <authorList>
            <person name="Duplessis S."/>
            <person name="Cuomo C.A."/>
            <person name="Lin Y.-C."/>
            <person name="Aerts A."/>
            <person name="Tisserant E."/>
            <person name="Veneault-Fourrey C."/>
            <person name="Joly D.L."/>
            <person name="Hacquard S."/>
            <person name="Amselem J."/>
            <person name="Cantarel B.L."/>
            <person name="Chiu R."/>
            <person name="Coutinho P.M."/>
            <person name="Feau N."/>
            <person name="Field M."/>
            <person name="Frey P."/>
            <person name="Gelhaye E."/>
            <person name="Goldberg J."/>
            <person name="Grabherr M.G."/>
            <person name="Kodira C.D."/>
            <person name="Kohler A."/>
            <person name="Kuees U."/>
            <person name="Lindquist E.A."/>
            <person name="Lucas S.M."/>
            <person name="Mago R."/>
            <person name="Mauceli E."/>
            <person name="Morin E."/>
            <person name="Murat C."/>
            <person name="Pangilinan J.L."/>
            <person name="Park R."/>
            <person name="Pearson M."/>
            <person name="Quesneville H."/>
            <person name="Rouhier N."/>
            <person name="Sakthikumar S."/>
            <person name="Salamov A.A."/>
            <person name="Schmutz J."/>
            <person name="Selles B."/>
            <person name="Shapiro H."/>
            <person name="Tanguay P."/>
            <person name="Tuskan G.A."/>
            <person name="Henrissat B."/>
            <person name="Van de Peer Y."/>
            <person name="Rouze P."/>
            <person name="Ellis J.G."/>
            <person name="Dodds P.N."/>
            <person name="Schein J.E."/>
            <person name="Zhong S."/>
            <person name="Hamelin R.C."/>
            <person name="Grigoriev I.V."/>
            <person name="Szabo L.J."/>
            <person name="Martin F."/>
        </authorList>
    </citation>
    <scope>NUCLEOTIDE SEQUENCE [LARGE SCALE GENOMIC DNA]</scope>
    <source>
        <strain evidence="3">98AG31 / pathotype 3-4-7</strain>
    </source>
</reference>
<proteinExistence type="predicted"/>
<dbReference type="RefSeq" id="XP_007414483.1">
    <property type="nucleotide sequence ID" value="XM_007414421.1"/>
</dbReference>
<feature type="region of interest" description="Disordered" evidence="1">
    <location>
        <begin position="1"/>
        <end position="81"/>
    </location>
</feature>
<feature type="compositionally biased region" description="Basic and acidic residues" evidence="1">
    <location>
        <begin position="1"/>
        <end position="24"/>
    </location>
</feature>
<dbReference type="KEGG" id="mlr:MELLADRAFT_110351"/>
<dbReference type="Proteomes" id="UP000001072">
    <property type="component" value="Unassembled WGS sequence"/>
</dbReference>
<dbReference type="InParanoid" id="F4RZH3"/>
<dbReference type="VEuPathDB" id="FungiDB:MELLADRAFT_110351"/>
<organism evidence="3">
    <name type="scientific">Melampsora larici-populina (strain 98AG31 / pathotype 3-4-7)</name>
    <name type="common">Poplar leaf rust fungus</name>
    <dbReference type="NCBI Taxonomy" id="747676"/>
    <lineage>
        <taxon>Eukaryota</taxon>
        <taxon>Fungi</taxon>
        <taxon>Dikarya</taxon>
        <taxon>Basidiomycota</taxon>
        <taxon>Pucciniomycotina</taxon>
        <taxon>Pucciniomycetes</taxon>
        <taxon>Pucciniales</taxon>
        <taxon>Melampsoraceae</taxon>
        <taxon>Melampsora</taxon>
    </lineage>
</organism>
<keyword evidence="3" id="KW-1185">Reference proteome</keyword>
<gene>
    <name evidence="2" type="ORF">MELLADRAFT_110351</name>
</gene>
<feature type="region of interest" description="Disordered" evidence="1">
    <location>
        <begin position="226"/>
        <end position="324"/>
    </location>
</feature>
<evidence type="ECO:0000313" key="3">
    <source>
        <dbReference type="Proteomes" id="UP000001072"/>
    </source>
</evidence>
<feature type="compositionally biased region" description="Basic residues" evidence="1">
    <location>
        <begin position="291"/>
        <end position="302"/>
    </location>
</feature>
<evidence type="ECO:0000313" key="2">
    <source>
        <dbReference type="EMBL" id="EGG02226.1"/>
    </source>
</evidence>
<evidence type="ECO:0000256" key="1">
    <source>
        <dbReference type="SAM" id="MobiDB-lite"/>
    </source>
</evidence>
<dbReference type="EMBL" id="GL883132">
    <property type="protein sequence ID" value="EGG02226.1"/>
    <property type="molecule type" value="Genomic_DNA"/>
</dbReference>
<feature type="compositionally biased region" description="Low complexity" evidence="1">
    <location>
        <begin position="309"/>
        <end position="324"/>
    </location>
</feature>
<protein>
    <submittedName>
        <fullName evidence="2">Uncharacterized protein</fullName>
    </submittedName>
</protein>
<dbReference type="AlphaFoldDB" id="F4RZH3"/>
<dbReference type="GeneID" id="18924050"/>
<feature type="compositionally biased region" description="Polar residues" evidence="1">
    <location>
        <begin position="31"/>
        <end position="43"/>
    </location>
</feature>
<accession>F4RZH3</accession>
<sequence>MHLEAEEKKRPQAEKERVQAENRAKRAGSRAPQSSQLPNSTLTEGGGTDPNIAENDGKPIDQDEPGAVNGDDGNDELSEAGGDEIDFKSALKKKISFKLDGAWVPSLEKNIRIKVCGCPRPGRFWPLAAFGACVGSRRVPTGLQLSALILVAVIGADAALSVLLPDSLGQWYNLTFPSAGDSEPQPGVSIMDELNHAVEFGTVEEARAAPAKIDKVLRRTVQFNPPAGAVASSEPRAGPKTPSRAARRLVVESAPAVSGSKRKSLKDGGDPSSPSDPSEDDESVLVEAPKKRSKTKKKKSKKSKDDSSSEGSSSPSESSSSDDSSAISAAELECKAVDFTGKSRALCTLYTVTVCSCLYSAVHSTPLTRVRLRSDLRCTTTAASVRRPKQAEPSDVSTKSNNISISAETIPNGRFHQALVVLIPLSIICRAQVCFHLVPTHLEGPNDSRRMLQA</sequence>
<name>F4RZH3_MELLP</name>